<dbReference type="RefSeq" id="WP_204695505.1">
    <property type="nucleotide sequence ID" value="NZ_JAFBEC010000001.1"/>
</dbReference>
<proteinExistence type="predicted"/>
<dbReference type="SUPFAM" id="SSF49363">
    <property type="entry name" value="Purple acid phosphatase, N-terminal domain"/>
    <property type="match status" value="1"/>
</dbReference>
<evidence type="ECO:0000259" key="1">
    <source>
        <dbReference type="Pfam" id="PF16656"/>
    </source>
</evidence>
<dbReference type="InterPro" id="IPR008963">
    <property type="entry name" value="Purple_acid_Pase-like_N"/>
</dbReference>
<dbReference type="Gene3D" id="2.60.40.380">
    <property type="entry name" value="Purple acid phosphatase-like, N-terminal"/>
    <property type="match status" value="1"/>
</dbReference>
<comment type="caution">
    <text evidence="2">The sequence shown here is derived from an EMBL/GenBank/DDBJ whole genome shotgun (WGS) entry which is preliminary data.</text>
</comment>
<dbReference type="Pfam" id="PF16656">
    <property type="entry name" value="Pur_ac_phosph_N"/>
    <property type="match status" value="1"/>
</dbReference>
<keyword evidence="3" id="KW-1185">Reference proteome</keyword>
<dbReference type="InterPro" id="IPR015914">
    <property type="entry name" value="PAPs_N"/>
</dbReference>
<protein>
    <recommendedName>
        <fullName evidence="1">Purple acid phosphatase N-terminal domain-containing protein</fullName>
    </recommendedName>
</protein>
<organism evidence="2 3">
    <name type="scientific">Geomicrobium sediminis</name>
    <dbReference type="NCBI Taxonomy" id="1347788"/>
    <lineage>
        <taxon>Bacteria</taxon>
        <taxon>Bacillati</taxon>
        <taxon>Bacillota</taxon>
        <taxon>Bacilli</taxon>
        <taxon>Bacillales</taxon>
        <taxon>Geomicrobium</taxon>
    </lineage>
</organism>
<name>A0ABS2P8M2_9BACL</name>
<dbReference type="Proteomes" id="UP000741863">
    <property type="component" value="Unassembled WGS sequence"/>
</dbReference>
<sequence>MKRLIGISMVSVLLFGVHYSSLFATDTFISSDDEVSTLEVMQIEHQQHSTRTIQHPGQLELEENLEADQSFDWRTDQEVIAGQLLTVHFVFESNDQASGTLTYNADQLELQDVDLSRHGDVDQKKGLVSIEVSDEGVHSGVATFHVKEDVIGTTDISMEELVIDHKSHESDVLEVNVVPGLHLEVEGRSVGHETEIVVTDENGNGVKGASLHVETEIPRVQTKEATSLYHDLHEQQESHWFPVGPNTQYYVYEETETGDDEFIEISGNEQAKTYLKKSDAEPVDWSEIPVTNEEGYLVTRMLTALEGDVRIQAVAPDGRKSEVWEGEIVKAIGDDQPENITFDWYNEHPNRQAIHFEAHPRTESGFIEVVEKRDPEKFYSAAAKRYDASTKLVYDEHGEKRLYTSLATELEPGTTYAYRVNVDGTWSEESSFVATNRSRETKEERLSTVKKPNSFLPYHFKES</sequence>
<evidence type="ECO:0000313" key="2">
    <source>
        <dbReference type="EMBL" id="MBM7631356.1"/>
    </source>
</evidence>
<feature type="domain" description="Purple acid phosphatase N-terminal" evidence="1">
    <location>
        <begin position="337"/>
        <end position="433"/>
    </location>
</feature>
<evidence type="ECO:0000313" key="3">
    <source>
        <dbReference type="Proteomes" id="UP000741863"/>
    </source>
</evidence>
<accession>A0ABS2P8M2</accession>
<dbReference type="EMBL" id="JAFBEC010000001">
    <property type="protein sequence ID" value="MBM7631356.1"/>
    <property type="molecule type" value="Genomic_DNA"/>
</dbReference>
<gene>
    <name evidence="2" type="ORF">JOD17_000447</name>
</gene>
<reference evidence="2 3" key="1">
    <citation type="submission" date="2021-01" db="EMBL/GenBank/DDBJ databases">
        <title>Genomic Encyclopedia of Type Strains, Phase IV (KMG-IV): sequencing the most valuable type-strain genomes for metagenomic binning, comparative biology and taxonomic classification.</title>
        <authorList>
            <person name="Goeker M."/>
        </authorList>
    </citation>
    <scope>NUCLEOTIDE SEQUENCE [LARGE SCALE GENOMIC DNA]</scope>
    <source>
        <strain evidence="2 3">DSM 25540</strain>
    </source>
</reference>